<name>A0AAD9P8I9_RIDPI</name>
<evidence type="ECO:0000313" key="8">
    <source>
        <dbReference type="EMBL" id="KAK2190139.1"/>
    </source>
</evidence>
<dbReference type="PANTHER" id="PTHR46641">
    <property type="entry name" value="FMRFAMIDE RECEPTOR-RELATED"/>
    <property type="match status" value="1"/>
</dbReference>
<evidence type="ECO:0000256" key="5">
    <source>
        <dbReference type="SAM" id="MobiDB-lite"/>
    </source>
</evidence>
<keyword evidence="3 6" id="KW-1133">Transmembrane helix</keyword>
<dbReference type="GO" id="GO:0004930">
    <property type="term" value="F:G protein-coupled receptor activity"/>
    <property type="evidence" value="ECO:0007669"/>
    <property type="project" value="InterPro"/>
</dbReference>
<dbReference type="InterPro" id="IPR000276">
    <property type="entry name" value="GPCR_Rhodpsn"/>
</dbReference>
<dbReference type="SUPFAM" id="SSF81321">
    <property type="entry name" value="Family A G protein-coupled receptor-like"/>
    <property type="match status" value="1"/>
</dbReference>
<dbReference type="GO" id="GO:0016020">
    <property type="term" value="C:membrane"/>
    <property type="evidence" value="ECO:0007669"/>
    <property type="project" value="UniProtKB-SubCell"/>
</dbReference>
<feature type="transmembrane region" description="Helical" evidence="6">
    <location>
        <begin position="94"/>
        <end position="117"/>
    </location>
</feature>
<sequence length="276" mass="31478">MASATVGYSTIIPDLAVPSRVYEMFNTTFKRLLNDTNGTSESLLETAVVNYIELDIHHAIRLYYQAFIALFGIVANVTSLIVTLSKRMRKHSTCLYMSAISGSDAVTLVIAFVWWLGRFVDTTSVWSCKLILFLFYYAIHFSVTLLVAMTAERYVAIRFPFWAHVHLTRRKSVYVIAGIATAILALDAHNLFTRTMLVDAATGRKMCLFSGLATLDMSYGYFHIYIWPWLDASVYSFFPLTMLAIFQPTHHPHRPPARCRTEAPLQRRRREAGNRK</sequence>
<dbReference type="Gene3D" id="1.20.1070.10">
    <property type="entry name" value="Rhodopsin 7-helix transmembrane proteins"/>
    <property type="match status" value="1"/>
</dbReference>
<proteinExistence type="predicted"/>
<evidence type="ECO:0000313" key="9">
    <source>
        <dbReference type="Proteomes" id="UP001209878"/>
    </source>
</evidence>
<dbReference type="AlphaFoldDB" id="A0AAD9P8I9"/>
<reference evidence="8" key="1">
    <citation type="journal article" date="2023" name="Mol. Biol. Evol.">
        <title>Third-Generation Sequencing Reveals the Adaptive Role of the Epigenome in Three Deep-Sea Polychaetes.</title>
        <authorList>
            <person name="Perez M."/>
            <person name="Aroh O."/>
            <person name="Sun Y."/>
            <person name="Lan Y."/>
            <person name="Juniper S.K."/>
            <person name="Young C.R."/>
            <person name="Angers B."/>
            <person name="Qian P.Y."/>
        </authorList>
    </citation>
    <scope>NUCLEOTIDE SEQUENCE</scope>
    <source>
        <strain evidence="8">R07B-5</strain>
    </source>
</reference>
<dbReference type="PANTHER" id="PTHR46641:SF25">
    <property type="entry name" value="CNMAMIDE RECEPTOR-RELATED"/>
    <property type="match status" value="1"/>
</dbReference>
<evidence type="ECO:0000256" key="6">
    <source>
        <dbReference type="SAM" id="Phobius"/>
    </source>
</evidence>
<dbReference type="InterPro" id="IPR052954">
    <property type="entry name" value="GPCR-Ligand_Int"/>
</dbReference>
<feature type="domain" description="G-protein coupled receptors family 1 profile" evidence="7">
    <location>
        <begin position="75"/>
        <end position="246"/>
    </location>
</feature>
<comment type="caution">
    <text evidence="8">The sequence shown here is derived from an EMBL/GenBank/DDBJ whole genome shotgun (WGS) entry which is preliminary data.</text>
</comment>
<dbReference type="InterPro" id="IPR017452">
    <property type="entry name" value="GPCR_Rhodpsn_7TM"/>
</dbReference>
<accession>A0AAD9P8I9</accession>
<dbReference type="EMBL" id="JAODUO010000087">
    <property type="protein sequence ID" value="KAK2190139.1"/>
    <property type="molecule type" value="Genomic_DNA"/>
</dbReference>
<evidence type="ECO:0000256" key="4">
    <source>
        <dbReference type="ARBA" id="ARBA00023136"/>
    </source>
</evidence>
<protein>
    <recommendedName>
        <fullName evidence="7">G-protein coupled receptors family 1 profile domain-containing protein</fullName>
    </recommendedName>
</protein>
<evidence type="ECO:0000256" key="3">
    <source>
        <dbReference type="ARBA" id="ARBA00022989"/>
    </source>
</evidence>
<dbReference type="PROSITE" id="PS00237">
    <property type="entry name" value="G_PROTEIN_RECEP_F1_1"/>
    <property type="match status" value="1"/>
</dbReference>
<feature type="region of interest" description="Disordered" evidence="5">
    <location>
        <begin position="250"/>
        <end position="276"/>
    </location>
</feature>
<organism evidence="8 9">
    <name type="scientific">Ridgeia piscesae</name>
    <name type="common">Tubeworm</name>
    <dbReference type="NCBI Taxonomy" id="27915"/>
    <lineage>
        <taxon>Eukaryota</taxon>
        <taxon>Metazoa</taxon>
        <taxon>Spiralia</taxon>
        <taxon>Lophotrochozoa</taxon>
        <taxon>Annelida</taxon>
        <taxon>Polychaeta</taxon>
        <taxon>Sedentaria</taxon>
        <taxon>Canalipalpata</taxon>
        <taxon>Sabellida</taxon>
        <taxon>Siboglinidae</taxon>
        <taxon>Ridgeia</taxon>
    </lineage>
</organism>
<keyword evidence="9" id="KW-1185">Reference proteome</keyword>
<evidence type="ECO:0000259" key="7">
    <source>
        <dbReference type="PROSITE" id="PS50262"/>
    </source>
</evidence>
<evidence type="ECO:0000256" key="1">
    <source>
        <dbReference type="ARBA" id="ARBA00004370"/>
    </source>
</evidence>
<keyword evidence="2 6" id="KW-0812">Transmembrane</keyword>
<evidence type="ECO:0000256" key="2">
    <source>
        <dbReference type="ARBA" id="ARBA00022692"/>
    </source>
</evidence>
<gene>
    <name evidence="8" type="ORF">NP493_86g03010</name>
</gene>
<feature type="transmembrane region" description="Helical" evidence="6">
    <location>
        <begin position="224"/>
        <end position="246"/>
    </location>
</feature>
<dbReference type="Pfam" id="PF00001">
    <property type="entry name" value="7tm_1"/>
    <property type="match status" value="1"/>
</dbReference>
<feature type="transmembrane region" description="Helical" evidence="6">
    <location>
        <begin position="62"/>
        <end position="82"/>
    </location>
</feature>
<keyword evidence="4 6" id="KW-0472">Membrane</keyword>
<comment type="subcellular location">
    <subcellularLocation>
        <location evidence="1">Membrane</location>
    </subcellularLocation>
</comment>
<feature type="transmembrane region" description="Helical" evidence="6">
    <location>
        <begin position="172"/>
        <end position="192"/>
    </location>
</feature>
<feature type="transmembrane region" description="Helical" evidence="6">
    <location>
        <begin position="129"/>
        <end position="151"/>
    </location>
</feature>
<dbReference type="PROSITE" id="PS50262">
    <property type="entry name" value="G_PROTEIN_RECEP_F1_2"/>
    <property type="match status" value="1"/>
</dbReference>
<dbReference type="Proteomes" id="UP001209878">
    <property type="component" value="Unassembled WGS sequence"/>
</dbReference>